<protein>
    <submittedName>
        <fullName evidence="2">Uncharacterized protein</fullName>
    </submittedName>
</protein>
<dbReference type="EMBL" id="ML119134">
    <property type="protein sequence ID" value="RPB11584.1"/>
    <property type="molecule type" value="Genomic_DNA"/>
</dbReference>
<name>A0A3N4KLZ3_9PEZI</name>
<feature type="region of interest" description="Disordered" evidence="1">
    <location>
        <begin position="1"/>
        <end position="81"/>
    </location>
</feature>
<keyword evidence="3" id="KW-1185">Reference proteome</keyword>
<proteinExistence type="predicted"/>
<dbReference type="InParanoid" id="A0A3N4KLZ3"/>
<dbReference type="AlphaFoldDB" id="A0A3N4KLZ3"/>
<dbReference type="OrthoDB" id="10444311at2759"/>
<dbReference type="Proteomes" id="UP000277580">
    <property type="component" value="Unassembled WGS sequence"/>
</dbReference>
<reference evidence="2 3" key="1">
    <citation type="journal article" date="2018" name="Nat. Ecol. Evol.">
        <title>Pezizomycetes genomes reveal the molecular basis of ectomycorrhizal truffle lifestyle.</title>
        <authorList>
            <person name="Murat C."/>
            <person name="Payen T."/>
            <person name="Noel B."/>
            <person name="Kuo A."/>
            <person name="Morin E."/>
            <person name="Chen J."/>
            <person name="Kohler A."/>
            <person name="Krizsan K."/>
            <person name="Balestrini R."/>
            <person name="Da Silva C."/>
            <person name="Montanini B."/>
            <person name="Hainaut M."/>
            <person name="Levati E."/>
            <person name="Barry K.W."/>
            <person name="Belfiori B."/>
            <person name="Cichocki N."/>
            <person name="Clum A."/>
            <person name="Dockter R.B."/>
            <person name="Fauchery L."/>
            <person name="Guy J."/>
            <person name="Iotti M."/>
            <person name="Le Tacon F."/>
            <person name="Lindquist E.A."/>
            <person name="Lipzen A."/>
            <person name="Malagnac F."/>
            <person name="Mello A."/>
            <person name="Molinier V."/>
            <person name="Miyauchi S."/>
            <person name="Poulain J."/>
            <person name="Riccioni C."/>
            <person name="Rubini A."/>
            <person name="Sitrit Y."/>
            <person name="Splivallo R."/>
            <person name="Traeger S."/>
            <person name="Wang M."/>
            <person name="Zifcakova L."/>
            <person name="Wipf D."/>
            <person name="Zambonelli A."/>
            <person name="Paolocci F."/>
            <person name="Nowrousian M."/>
            <person name="Ottonello S."/>
            <person name="Baldrian P."/>
            <person name="Spatafora J.W."/>
            <person name="Henrissat B."/>
            <person name="Nagy L.G."/>
            <person name="Aury J.M."/>
            <person name="Wincker P."/>
            <person name="Grigoriev I.V."/>
            <person name="Bonfante P."/>
            <person name="Martin F.M."/>
        </authorList>
    </citation>
    <scope>NUCLEOTIDE SEQUENCE [LARGE SCALE GENOMIC DNA]</scope>
    <source>
        <strain evidence="2 3">CCBAS932</strain>
    </source>
</reference>
<evidence type="ECO:0000313" key="3">
    <source>
        <dbReference type="Proteomes" id="UP000277580"/>
    </source>
</evidence>
<gene>
    <name evidence="2" type="ORF">P167DRAFT_208775</name>
</gene>
<accession>A0A3N4KLZ3</accession>
<organism evidence="2 3">
    <name type="scientific">Morchella conica CCBAS932</name>
    <dbReference type="NCBI Taxonomy" id="1392247"/>
    <lineage>
        <taxon>Eukaryota</taxon>
        <taxon>Fungi</taxon>
        <taxon>Dikarya</taxon>
        <taxon>Ascomycota</taxon>
        <taxon>Pezizomycotina</taxon>
        <taxon>Pezizomycetes</taxon>
        <taxon>Pezizales</taxon>
        <taxon>Morchellaceae</taxon>
        <taxon>Morchella</taxon>
    </lineage>
</organism>
<evidence type="ECO:0000313" key="2">
    <source>
        <dbReference type="EMBL" id="RPB11584.1"/>
    </source>
</evidence>
<sequence>MDEQKPLRQGKFSNEAPKPERKASRRRKRRSLWESAQNARALDPTWGSHQGERYTFGTKKRKGQKSSEEAKAPLESAGVELGLPKDVSARLEDVPEPLPVSSGMSIVRTTKTAGRCFRIQNVPPAWSKDILLGLLQGANDSLQSLDESGLSFFPACSGPTQTALLCPEETPAILQWPEDQDSMRLQVSNDSERKKSLPRNRLEFL</sequence>
<evidence type="ECO:0000256" key="1">
    <source>
        <dbReference type="SAM" id="MobiDB-lite"/>
    </source>
</evidence>